<evidence type="ECO:0000313" key="7">
    <source>
        <dbReference type="Proteomes" id="UP000612349"/>
    </source>
</evidence>
<keyword evidence="7" id="KW-1185">Reference proteome</keyword>
<evidence type="ECO:0000256" key="3">
    <source>
        <dbReference type="ARBA" id="ARBA00023125"/>
    </source>
</evidence>
<reference evidence="6" key="2">
    <citation type="submission" date="2020-09" db="EMBL/GenBank/DDBJ databases">
        <authorList>
            <person name="Sun Q."/>
            <person name="Zhou Y."/>
        </authorList>
    </citation>
    <scope>NUCLEOTIDE SEQUENCE</scope>
    <source>
        <strain evidence="6">CGMCC 1.15360</strain>
    </source>
</reference>
<dbReference type="InterPro" id="IPR005119">
    <property type="entry name" value="LysR_subst-bd"/>
</dbReference>
<evidence type="ECO:0000256" key="2">
    <source>
        <dbReference type="ARBA" id="ARBA00023015"/>
    </source>
</evidence>
<comment type="caution">
    <text evidence="6">The sequence shown here is derived from an EMBL/GenBank/DDBJ whole genome shotgun (WGS) entry which is preliminary data.</text>
</comment>
<comment type="similarity">
    <text evidence="1">Belongs to the LysR transcriptional regulatory family.</text>
</comment>
<dbReference type="SUPFAM" id="SSF46785">
    <property type="entry name" value="Winged helix' DNA-binding domain"/>
    <property type="match status" value="1"/>
</dbReference>
<proteinExistence type="inferred from homology"/>
<protein>
    <submittedName>
        <fullName evidence="6">LysR family transcriptional regulator</fullName>
    </submittedName>
</protein>
<keyword evidence="3" id="KW-0238">DNA-binding</keyword>
<dbReference type="PROSITE" id="PS50931">
    <property type="entry name" value="HTH_LYSR"/>
    <property type="match status" value="1"/>
</dbReference>
<dbReference type="PANTHER" id="PTHR30126">
    <property type="entry name" value="HTH-TYPE TRANSCRIPTIONAL REGULATOR"/>
    <property type="match status" value="1"/>
</dbReference>
<dbReference type="GO" id="GO:0000976">
    <property type="term" value="F:transcription cis-regulatory region binding"/>
    <property type="evidence" value="ECO:0007669"/>
    <property type="project" value="TreeGrafter"/>
</dbReference>
<dbReference type="Proteomes" id="UP000612349">
    <property type="component" value="Unassembled WGS sequence"/>
</dbReference>
<evidence type="ECO:0000256" key="4">
    <source>
        <dbReference type="ARBA" id="ARBA00023163"/>
    </source>
</evidence>
<dbReference type="InterPro" id="IPR036388">
    <property type="entry name" value="WH-like_DNA-bd_sf"/>
</dbReference>
<evidence type="ECO:0000313" key="6">
    <source>
        <dbReference type="EMBL" id="GGD62265.1"/>
    </source>
</evidence>
<dbReference type="InterPro" id="IPR036390">
    <property type="entry name" value="WH_DNA-bd_sf"/>
</dbReference>
<dbReference type="Pfam" id="PF00126">
    <property type="entry name" value="HTH_1"/>
    <property type="match status" value="1"/>
</dbReference>
<dbReference type="PANTHER" id="PTHR30126:SF39">
    <property type="entry name" value="HTH-TYPE TRANSCRIPTIONAL REGULATOR CYSL"/>
    <property type="match status" value="1"/>
</dbReference>
<gene>
    <name evidence="6" type="ORF">GCM10010990_09590</name>
</gene>
<organism evidence="6 7">
    <name type="scientific">Croceicoccus mobilis</name>
    <dbReference type="NCBI Taxonomy" id="1703339"/>
    <lineage>
        <taxon>Bacteria</taxon>
        <taxon>Pseudomonadati</taxon>
        <taxon>Pseudomonadota</taxon>
        <taxon>Alphaproteobacteria</taxon>
        <taxon>Sphingomonadales</taxon>
        <taxon>Erythrobacteraceae</taxon>
        <taxon>Croceicoccus</taxon>
    </lineage>
</organism>
<feature type="domain" description="HTH lysR-type" evidence="5">
    <location>
        <begin position="4"/>
        <end position="61"/>
    </location>
</feature>
<dbReference type="GO" id="GO:0003700">
    <property type="term" value="F:DNA-binding transcription factor activity"/>
    <property type="evidence" value="ECO:0007669"/>
    <property type="project" value="InterPro"/>
</dbReference>
<reference evidence="6" key="1">
    <citation type="journal article" date="2014" name="Int. J. Syst. Evol. Microbiol.">
        <title>Complete genome sequence of Corynebacterium casei LMG S-19264T (=DSM 44701T), isolated from a smear-ripened cheese.</title>
        <authorList>
            <consortium name="US DOE Joint Genome Institute (JGI-PGF)"/>
            <person name="Walter F."/>
            <person name="Albersmeier A."/>
            <person name="Kalinowski J."/>
            <person name="Ruckert C."/>
        </authorList>
    </citation>
    <scope>NUCLEOTIDE SEQUENCE</scope>
    <source>
        <strain evidence="6">CGMCC 1.15360</strain>
    </source>
</reference>
<dbReference type="InterPro" id="IPR000847">
    <property type="entry name" value="LysR_HTH_N"/>
</dbReference>
<dbReference type="Gene3D" id="1.10.10.10">
    <property type="entry name" value="Winged helix-like DNA-binding domain superfamily/Winged helix DNA-binding domain"/>
    <property type="match status" value="1"/>
</dbReference>
<keyword evidence="4" id="KW-0804">Transcription</keyword>
<evidence type="ECO:0000256" key="1">
    <source>
        <dbReference type="ARBA" id="ARBA00009437"/>
    </source>
</evidence>
<dbReference type="SUPFAM" id="SSF53850">
    <property type="entry name" value="Periplasmic binding protein-like II"/>
    <property type="match status" value="1"/>
</dbReference>
<dbReference type="Pfam" id="PF03466">
    <property type="entry name" value="LysR_substrate"/>
    <property type="match status" value="1"/>
</dbReference>
<dbReference type="Gene3D" id="3.40.190.290">
    <property type="match status" value="1"/>
</dbReference>
<name>A0A916YUI7_9SPHN</name>
<accession>A0A916YUI7</accession>
<evidence type="ECO:0000259" key="5">
    <source>
        <dbReference type="PROSITE" id="PS50931"/>
    </source>
</evidence>
<sequence length="292" mass="31575">MDGMTLEQLRIFIAVAEREHVTRAAKALNLTQSAVSATISALEDRHGVHLFDRIGRGIALNEVGRAFLDEARSVLTRAEQARRMLDDFGGLKRGLLSIVASQTIAGYWLPPIIARFRARFPGITVELSIGNSREAAAKVRDGVAELGFIEGLIEDPAVARWQVDEDQLALIGTDLPERLDDETLPKLPWLVREQGSGTRAAFAAAMEARGLDIDAFDLRLTLPSNEALLTAAAAGAGVTVLSLLVAGRLIATGAVQAAPFALPPRPFYALRHKERYQSQAAQAFVEMVGSTR</sequence>
<keyword evidence="2" id="KW-0805">Transcription regulation</keyword>
<dbReference type="PRINTS" id="PR00039">
    <property type="entry name" value="HTHLYSR"/>
</dbReference>
<dbReference type="AlphaFoldDB" id="A0A916YUI7"/>
<dbReference type="EMBL" id="BMIP01000002">
    <property type="protein sequence ID" value="GGD62265.1"/>
    <property type="molecule type" value="Genomic_DNA"/>
</dbReference>
<dbReference type="FunFam" id="1.10.10.10:FF:000001">
    <property type="entry name" value="LysR family transcriptional regulator"/>
    <property type="match status" value="1"/>
</dbReference>